<evidence type="ECO:0000256" key="3">
    <source>
        <dbReference type="ARBA" id="ARBA00022670"/>
    </source>
</evidence>
<evidence type="ECO:0000313" key="10">
    <source>
        <dbReference type="Proteomes" id="UP000054272"/>
    </source>
</evidence>
<feature type="region of interest" description="Disordered" evidence="7">
    <location>
        <begin position="800"/>
        <end position="838"/>
    </location>
</feature>
<evidence type="ECO:0000256" key="1">
    <source>
        <dbReference type="ARBA" id="ARBA00000707"/>
    </source>
</evidence>
<protein>
    <recommendedName>
        <fullName evidence="2">ubiquitinyl hydrolase 1</fullName>
        <ecNumber evidence="2">3.4.19.12</ecNumber>
    </recommendedName>
</protein>
<dbReference type="InterPro" id="IPR038765">
    <property type="entry name" value="Papain-like_cys_pep_sf"/>
</dbReference>
<dbReference type="GO" id="GO:0016787">
    <property type="term" value="F:hydrolase activity"/>
    <property type="evidence" value="ECO:0007669"/>
    <property type="project" value="UniProtKB-KW"/>
</dbReference>
<comment type="catalytic activity">
    <reaction evidence="1">
        <text>Thiol-dependent hydrolysis of ester, thioester, amide, peptide and isopeptide bonds formed by the C-terminal Gly of ubiquitin (a 76-residue protein attached to proteins as an intracellular targeting signal).</text>
        <dbReference type="EC" id="3.4.19.12"/>
    </reaction>
</comment>
<dbReference type="Proteomes" id="UP000054272">
    <property type="component" value="Unassembled WGS sequence"/>
</dbReference>
<feature type="compositionally biased region" description="Gly residues" evidence="7">
    <location>
        <begin position="201"/>
        <end position="213"/>
    </location>
</feature>
<dbReference type="PANTHER" id="PTHR24006:SF687">
    <property type="entry name" value="UBIQUITIN CARBOXYL-TERMINAL HYDROLASE 10"/>
    <property type="match status" value="1"/>
</dbReference>
<evidence type="ECO:0000259" key="8">
    <source>
        <dbReference type="PROSITE" id="PS50235"/>
    </source>
</evidence>
<evidence type="ECO:0000256" key="6">
    <source>
        <dbReference type="ARBA" id="ARBA00022807"/>
    </source>
</evidence>
<feature type="region of interest" description="Disordered" evidence="7">
    <location>
        <begin position="97"/>
        <end position="219"/>
    </location>
</feature>
<dbReference type="EC" id="3.4.19.12" evidence="2"/>
<feature type="compositionally biased region" description="Basic and acidic residues" evidence="7">
    <location>
        <begin position="318"/>
        <end position="330"/>
    </location>
</feature>
<keyword evidence="5 9" id="KW-0378">Hydrolase</keyword>
<dbReference type="PROSITE" id="PS00973">
    <property type="entry name" value="USP_2"/>
    <property type="match status" value="1"/>
</dbReference>
<feature type="region of interest" description="Disordered" evidence="7">
    <location>
        <begin position="1"/>
        <end position="20"/>
    </location>
</feature>
<keyword evidence="3" id="KW-0645">Protease</keyword>
<feature type="compositionally biased region" description="Basic and acidic residues" evidence="7">
    <location>
        <begin position="492"/>
        <end position="514"/>
    </location>
</feature>
<gene>
    <name evidence="9" type="ORF">I306_03975</name>
</gene>
<dbReference type="Pfam" id="PF00443">
    <property type="entry name" value="UCH"/>
    <property type="match status" value="1"/>
</dbReference>
<evidence type="ECO:0000313" key="9">
    <source>
        <dbReference type="EMBL" id="KIR78998.1"/>
    </source>
</evidence>
<dbReference type="PROSITE" id="PS50235">
    <property type="entry name" value="USP_3"/>
    <property type="match status" value="1"/>
</dbReference>
<feature type="region of interest" description="Disordered" evidence="7">
    <location>
        <begin position="235"/>
        <end position="354"/>
    </location>
</feature>
<feature type="compositionally biased region" description="Low complexity" evidence="7">
    <location>
        <begin position="183"/>
        <end position="200"/>
    </location>
</feature>
<evidence type="ECO:0000256" key="2">
    <source>
        <dbReference type="ARBA" id="ARBA00012759"/>
    </source>
</evidence>
<dbReference type="InterPro" id="IPR050164">
    <property type="entry name" value="Peptidase_C19"/>
</dbReference>
<feature type="region of interest" description="Disordered" evidence="7">
    <location>
        <begin position="726"/>
        <end position="753"/>
    </location>
</feature>
<keyword evidence="6" id="KW-0788">Thiol protease</keyword>
<feature type="compositionally biased region" description="Low complexity" evidence="7">
    <location>
        <begin position="235"/>
        <end position="265"/>
    </location>
</feature>
<accession>A0ABR5BU17</accession>
<feature type="compositionally biased region" description="Low complexity" evidence="7">
    <location>
        <begin position="428"/>
        <end position="438"/>
    </location>
</feature>
<dbReference type="EMBL" id="KN848696">
    <property type="protein sequence ID" value="KIR78998.1"/>
    <property type="molecule type" value="Genomic_DNA"/>
</dbReference>
<evidence type="ECO:0000256" key="5">
    <source>
        <dbReference type="ARBA" id="ARBA00022801"/>
    </source>
</evidence>
<dbReference type="InterPro" id="IPR001394">
    <property type="entry name" value="Peptidase_C19_UCH"/>
</dbReference>
<reference evidence="9 10" key="1">
    <citation type="submission" date="2015-01" db="EMBL/GenBank/DDBJ databases">
        <title>The Genome Sequence of Cryptococcus gattii EJB2.</title>
        <authorList>
            <consortium name="The Broad Institute Genomics Platform"/>
            <person name="Cuomo C."/>
            <person name="Litvintseva A."/>
            <person name="Chen Y."/>
            <person name="Heitman J."/>
            <person name="Sun S."/>
            <person name="Springer D."/>
            <person name="Dromer F."/>
            <person name="Young S."/>
            <person name="Zeng Q."/>
            <person name="Gargeya S."/>
            <person name="Abouelleil A."/>
            <person name="Alvarado L."/>
            <person name="Chapman S.B."/>
            <person name="Gainer-Dewar J."/>
            <person name="Goldberg J."/>
            <person name="Griggs A."/>
            <person name="Gujja S."/>
            <person name="Hansen M."/>
            <person name="Howarth C."/>
            <person name="Imamovic A."/>
            <person name="Larimer J."/>
            <person name="Murphy C."/>
            <person name="Naylor J."/>
            <person name="Pearson M."/>
            <person name="Priest M."/>
            <person name="Roberts A."/>
            <person name="Saif S."/>
            <person name="Shea T."/>
            <person name="Sykes S."/>
            <person name="Wortman J."/>
            <person name="Nusbaum C."/>
            <person name="Birren B."/>
        </authorList>
    </citation>
    <scope>NUCLEOTIDE SEQUENCE [LARGE SCALE GENOMIC DNA]</scope>
    <source>
        <strain evidence="9 10">EJB2</strain>
    </source>
</reference>
<name>A0ABR5BU17_9TREE</name>
<dbReference type="InterPro" id="IPR028889">
    <property type="entry name" value="USP"/>
</dbReference>
<feature type="compositionally biased region" description="Low complexity" evidence="7">
    <location>
        <begin position="515"/>
        <end position="531"/>
    </location>
</feature>
<keyword evidence="4" id="KW-0833">Ubl conjugation pathway</keyword>
<sequence length="1089" mass="118020">MASPYPDNGSPVPSIPFPSIHNPNPYTQPYPYNAAGAYYRQSQPYYPNPPPIPYPSYAPIPMGGAGPGPATMQNGYGGYGEYGVYYGYTGYPDYQGPQAGYQGGEGDDYSDPSKTPGSTHAVPQPPMNMVGPNHNPHLGMPQQFPSYPPNHPYAFGGGVGYPQGYNRPPQHMHQHQHHPQPQHPQSHFHPQHQQHLQQQGPYGGYGYQEGYHGGKLNPAAQGFKYNRYQQQQQQQQQLQQAQAHAQAQAQAHAQTQAQAQLAQAPPRQPVHTQPPQPPPVPAPAPIAPSHNQPSEPLQPPIPNGHSHPEPSIPSIALAEEKESQSTKEQKPVSAPVAVKEEEKETMDDEASFHDASSAIAAPRWNFVHPSSLSSSSAGIATSSLKMNNHAHVQRIRLVKSRPAEESDGNSYAMEVKAGLPQEIVVDEQSPSPSQTQTRSQRKGEGRGEGPRKGRKEEKGTSKRVWKTGEKRRVELVFGEVVPEQDKEEEEKAELVAEKPVVDGTKEEKLEKKEVSTPTRAPAQTQTQAPAPAASPAPAKPRSWAALLKTPTHSSPSTPGAVPSSSASVSSTTEAGPSRPRPSTSTSPSTPNLTPTVNGVAQPQPSPQAQGGQPQQQAKTFNYAAAAMSSVPSPHEDLVRLLSEGVSSIRGPVGLTAKEKEALMVPRGLINTGNMCFANTILQVLVYCPPFTELFEEFGKRLKADLARKTPLLEAMIIFLREFVSSPESSTSTTSTPKGKGKDKDSRKEAFIPENVYDAMKENKRFDSMRRGYQEDAEEYLGFFLNTLHEEIIYLLSRTSTTSSSIPNGQSSDPSSRKIERPISPGAGANGNADSSSGWLEVGKKQKTHVVRATESRESSVSRLFGGKLRSILHTPGQKDSVTIEPYQPLQLDITGATILSITDALRAISTPEIIHGVYSAAKGGEVDATKTVYVETWPKVLICHLKRFVYDTEEGGVVKRSKAVAYGVDLMIPNEIISPARRTSSPIKYALFGVVYHHGSSASGGHYTVSVARPSLSSSASSTPAGTSISTSSSSTTMATRWLHFDDENVREVREEDVVVSLDQAKGGESGLVGGRERCAYLLFYRRVQ</sequence>
<feature type="domain" description="USP" evidence="8">
    <location>
        <begin position="666"/>
        <end position="1088"/>
    </location>
</feature>
<feature type="compositionally biased region" description="Low complexity" evidence="7">
    <location>
        <begin position="726"/>
        <end position="737"/>
    </location>
</feature>
<feature type="compositionally biased region" description="Low complexity" evidence="7">
    <location>
        <begin position="553"/>
        <end position="616"/>
    </location>
</feature>
<proteinExistence type="predicted"/>
<dbReference type="SUPFAM" id="SSF54001">
    <property type="entry name" value="Cysteine proteinases"/>
    <property type="match status" value="1"/>
</dbReference>
<feature type="compositionally biased region" description="Basic and acidic residues" evidence="7">
    <location>
        <begin position="739"/>
        <end position="750"/>
    </location>
</feature>
<keyword evidence="10" id="KW-1185">Reference proteome</keyword>
<dbReference type="CDD" id="cd02257">
    <property type="entry name" value="Peptidase_C19"/>
    <property type="match status" value="1"/>
</dbReference>
<evidence type="ECO:0000256" key="7">
    <source>
        <dbReference type="SAM" id="MobiDB-lite"/>
    </source>
</evidence>
<feature type="compositionally biased region" description="Basic and acidic residues" evidence="7">
    <location>
        <begin position="441"/>
        <end position="474"/>
    </location>
</feature>
<organism evidence="9 10">
    <name type="scientific">Cryptococcus gattii EJB2</name>
    <dbReference type="NCBI Taxonomy" id="1296103"/>
    <lineage>
        <taxon>Eukaryota</taxon>
        <taxon>Fungi</taxon>
        <taxon>Dikarya</taxon>
        <taxon>Basidiomycota</taxon>
        <taxon>Agaricomycotina</taxon>
        <taxon>Tremellomycetes</taxon>
        <taxon>Tremellales</taxon>
        <taxon>Cryptococcaceae</taxon>
        <taxon>Cryptococcus</taxon>
        <taxon>Cryptococcus gattii species complex</taxon>
    </lineage>
</organism>
<dbReference type="PANTHER" id="PTHR24006">
    <property type="entry name" value="UBIQUITIN CARBOXYL-TERMINAL HYDROLASE"/>
    <property type="match status" value="1"/>
</dbReference>
<dbReference type="InterPro" id="IPR018200">
    <property type="entry name" value="USP_CS"/>
</dbReference>
<dbReference type="Gene3D" id="3.90.70.10">
    <property type="entry name" value="Cysteine proteinases"/>
    <property type="match status" value="1"/>
</dbReference>
<feature type="region of interest" description="Disordered" evidence="7">
    <location>
        <begin position="393"/>
        <end position="616"/>
    </location>
</feature>
<feature type="compositionally biased region" description="Basic residues" evidence="7">
    <location>
        <begin position="170"/>
        <end position="180"/>
    </location>
</feature>
<evidence type="ECO:0000256" key="4">
    <source>
        <dbReference type="ARBA" id="ARBA00022786"/>
    </source>
</evidence>
<feature type="compositionally biased region" description="Pro residues" evidence="7">
    <location>
        <begin position="266"/>
        <end position="286"/>
    </location>
</feature>